<dbReference type="GO" id="GO:0016301">
    <property type="term" value="F:kinase activity"/>
    <property type="evidence" value="ECO:0007669"/>
    <property type="project" value="UniProtKB-KW"/>
</dbReference>
<keyword evidence="4" id="KW-0808">Transferase</keyword>
<keyword evidence="2" id="KW-0732">Signal</keyword>
<gene>
    <name evidence="4" type="ORF">M6B38_103300</name>
</gene>
<evidence type="ECO:0000313" key="5">
    <source>
        <dbReference type="Proteomes" id="UP001140949"/>
    </source>
</evidence>
<dbReference type="Proteomes" id="UP001140949">
    <property type="component" value="Unassembled WGS sequence"/>
</dbReference>
<feature type="region of interest" description="Disordered" evidence="1">
    <location>
        <begin position="201"/>
        <end position="241"/>
    </location>
</feature>
<dbReference type="SMART" id="SM00108">
    <property type="entry name" value="B_lectin"/>
    <property type="match status" value="1"/>
</dbReference>
<feature type="domain" description="Bulb-type lectin" evidence="3">
    <location>
        <begin position="30"/>
        <end position="152"/>
    </location>
</feature>
<evidence type="ECO:0000313" key="4">
    <source>
        <dbReference type="EMBL" id="KAJ6813959.1"/>
    </source>
</evidence>
<keyword evidence="4" id="KW-0675">Receptor</keyword>
<dbReference type="AlphaFoldDB" id="A0AAX6FCI4"/>
<dbReference type="PANTHER" id="PTHR32444">
    <property type="entry name" value="BULB-TYPE LECTIN DOMAIN-CONTAINING PROTEIN"/>
    <property type="match status" value="1"/>
</dbReference>
<evidence type="ECO:0000256" key="1">
    <source>
        <dbReference type="SAM" id="MobiDB-lite"/>
    </source>
</evidence>
<accession>A0AAX6FCI4</accession>
<organism evidence="4 5">
    <name type="scientific">Iris pallida</name>
    <name type="common">Sweet iris</name>
    <dbReference type="NCBI Taxonomy" id="29817"/>
    <lineage>
        <taxon>Eukaryota</taxon>
        <taxon>Viridiplantae</taxon>
        <taxon>Streptophyta</taxon>
        <taxon>Embryophyta</taxon>
        <taxon>Tracheophyta</taxon>
        <taxon>Spermatophyta</taxon>
        <taxon>Magnoliopsida</taxon>
        <taxon>Liliopsida</taxon>
        <taxon>Asparagales</taxon>
        <taxon>Iridaceae</taxon>
        <taxon>Iridoideae</taxon>
        <taxon>Irideae</taxon>
        <taxon>Iris</taxon>
    </lineage>
</organism>
<feature type="chain" id="PRO_5043421893" evidence="2">
    <location>
        <begin position="30"/>
        <end position="241"/>
    </location>
</feature>
<dbReference type="InterPro" id="IPR036426">
    <property type="entry name" value="Bulb-type_lectin_dom_sf"/>
</dbReference>
<feature type="signal peptide" evidence="2">
    <location>
        <begin position="1"/>
        <end position="29"/>
    </location>
</feature>
<comment type="caution">
    <text evidence="4">The sequence shown here is derived from an EMBL/GenBank/DDBJ whole genome shotgun (WGS) entry which is preliminary data.</text>
</comment>
<name>A0AAX6FCI4_IRIPA</name>
<evidence type="ECO:0000259" key="3">
    <source>
        <dbReference type="PROSITE" id="PS50927"/>
    </source>
</evidence>
<dbReference type="EMBL" id="JANAVB010029959">
    <property type="protein sequence ID" value="KAJ6813959.1"/>
    <property type="molecule type" value="Genomic_DNA"/>
</dbReference>
<dbReference type="PANTHER" id="PTHR32444:SF183">
    <property type="entry name" value="APPLE DOMAIN-CONTAINING PROTEIN"/>
    <property type="match status" value="1"/>
</dbReference>
<dbReference type="GO" id="GO:0051707">
    <property type="term" value="P:response to other organism"/>
    <property type="evidence" value="ECO:0007669"/>
    <property type="project" value="UniProtKB-ARBA"/>
</dbReference>
<protein>
    <submittedName>
        <fullName evidence="4">Receptor-like serine/threonine-protein kinase SD1-8</fullName>
    </submittedName>
</protein>
<dbReference type="Pfam" id="PF01453">
    <property type="entry name" value="B_lectin"/>
    <property type="match status" value="1"/>
</dbReference>
<keyword evidence="4" id="KW-0418">Kinase</keyword>
<reference evidence="4" key="2">
    <citation type="submission" date="2023-04" db="EMBL/GenBank/DDBJ databases">
        <authorList>
            <person name="Bruccoleri R.E."/>
            <person name="Oakeley E.J."/>
            <person name="Faust A.-M."/>
            <person name="Dessus-Babus S."/>
            <person name="Altorfer M."/>
            <person name="Burckhardt D."/>
            <person name="Oertli M."/>
            <person name="Naumann U."/>
            <person name="Petersen F."/>
            <person name="Wong J."/>
        </authorList>
    </citation>
    <scope>NUCLEOTIDE SEQUENCE</scope>
    <source>
        <strain evidence="4">GSM-AAB239-AS_SAM_17_03QT</strain>
        <tissue evidence="4">Leaf</tissue>
    </source>
</reference>
<evidence type="ECO:0000256" key="2">
    <source>
        <dbReference type="SAM" id="SignalP"/>
    </source>
</evidence>
<reference evidence="4" key="1">
    <citation type="journal article" date="2023" name="GigaByte">
        <title>Genome assembly of the bearded iris, Iris pallida Lam.</title>
        <authorList>
            <person name="Bruccoleri R.E."/>
            <person name="Oakeley E.J."/>
            <person name="Faust A.M.E."/>
            <person name="Altorfer M."/>
            <person name="Dessus-Babus S."/>
            <person name="Burckhardt D."/>
            <person name="Oertli M."/>
            <person name="Naumann U."/>
            <person name="Petersen F."/>
            <person name="Wong J."/>
        </authorList>
    </citation>
    <scope>NUCLEOTIDE SEQUENCE</scope>
    <source>
        <strain evidence="4">GSM-AAB239-AS_SAM_17_03QT</strain>
    </source>
</reference>
<keyword evidence="5" id="KW-1185">Reference proteome</keyword>
<proteinExistence type="predicted"/>
<dbReference type="Gene3D" id="2.90.10.10">
    <property type="entry name" value="Bulb-type lectin domain"/>
    <property type="match status" value="1"/>
</dbReference>
<sequence length="241" mass="25586">MIQIRSSCPVLLLVLVMTLFSHSLPPATARDTVTPTQPLLDNQTLISSGGRFALGFFSPAAGSASRYVGIWYNNMSARRVVWVANRARPVPGPTGLLSVTANGTMVITDAESNSTVWSMAGRTTAPAVAQLLDNGNFVIRGSAAAEGNYAWQSFEHPTDTMLAGMQLGLNWTTGLSLNLTSWRNADDPAVGSTTCPWTPTPSYTCPLRRPARSGAAGRRTGAASEAPASTTTTWTTAERRP</sequence>
<dbReference type="CDD" id="cd00028">
    <property type="entry name" value="B_lectin"/>
    <property type="match status" value="1"/>
</dbReference>
<dbReference type="PROSITE" id="PS50927">
    <property type="entry name" value="BULB_LECTIN"/>
    <property type="match status" value="1"/>
</dbReference>
<dbReference type="FunFam" id="2.90.10.10:FF:000005">
    <property type="entry name" value="G-type lectin S-receptor-like serine/threonine-protein kinase"/>
    <property type="match status" value="1"/>
</dbReference>
<feature type="compositionally biased region" description="Low complexity" evidence="1">
    <location>
        <begin position="212"/>
        <end position="241"/>
    </location>
</feature>
<dbReference type="InterPro" id="IPR001480">
    <property type="entry name" value="Bulb-type_lectin_dom"/>
</dbReference>
<dbReference type="SUPFAM" id="SSF51110">
    <property type="entry name" value="alpha-D-mannose-specific plant lectins"/>
    <property type="match status" value="1"/>
</dbReference>